<dbReference type="EMBL" id="ALNK01000021">
    <property type="protein sequence ID" value="EJU22573.1"/>
    <property type="molecule type" value="Genomic_DNA"/>
</dbReference>
<sequence>MTALKVDSVHLSEYELDESIECIFIRFPMPLDKKTNHEEHDSSDGDYLYSYDLLDDGTPTYLEIVNYKEAVKNKFKDIPFDFMIEFEGHQNTLRDLLLSFESTNK</sequence>
<protein>
    <submittedName>
        <fullName evidence="1">Uncharacterized protein</fullName>
    </submittedName>
</protein>
<name>J6HIW6_9FIRM</name>
<keyword evidence="2" id="KW-1185">Reference proteome</keyword>
<evidence type="ECO:0000313" key="1">
    <source>
        <dbReference type="EMBL" id="EJU22573.1"/>
    </source>
</evidence>
<reference evidence="1 2" key="1">
    <citation type="submission" date="2012-07" db="EMBL/GenBank/DDBJ databases">
        <authorList>
            <person name="Durkin A.S."/>
            <person name="McCorrison J."/>
            <person name="Torralba M."/>
            <person name="Gillis M."/>
            <person name="Methe B."/>
            <person name="Sutton G."/>
            <person name="Nelson K.E."/>
        </authorList>
    </citation>
    <scope>NUCLEOTIDE SEQUENCE [LARGE SCALE GENOMIC DNA]</scope>
    <source>
        <strain evidence="1 2">OBRC8</strain>
    </source>
</reference>
<dbReference type="AlphaFoldDB" id="J6HIW6"/>
<proteinExistence type="predicted"/>
<comment type="caution">
    <text evidence="1">The sequence shown here is derived from an EMBL/GenBank/DDBJ whole genome shotgun (WGS) entry which is preliminary data.</text>
</comment>
<accession>J6HIW6</accession>
<evidence type="ECO:0000313" key="2">
    <source>
        <dbReference type="Proteomes" id="UP000005244"/>
    </source>
</evidence>
<organism evidence="1 2">
    <name type="scientific">Peptoanaerobacter stomatis</name>
    <dbReference type="NCBI Taxonomy" id="796937"/>
    <lineage>
        <taxon>Bacteria</taxon>
        <taxon>Bacillati</taxon>
        <taxon>Bacillota</taxon>
        <taxon>Clostridia</taxon>
        <taxon>Peptostreptococcales</taxon>
        <taxon>Filifactoraceae</taxon>
        <taxon>Peptoanaerobacter</taxon>
    </lineage>
</organism>
<dbReference type="RefSeq" id="WP_009531024.1">
    <property type="nucleotide sequence ID" value="NZ_ALNK01000021.1"/>
</dbReference>
<dbReference type="Proteomes" id="UP000005244">
    <property type="component" value="Unassembled WGS sequence"/>
</dbReference>
<gene>
    <name evidence="1" type="ORF">HMPREF1143_1749</name>
</gene>